<dbReference type="Proteomes" id="UP000024635">
    <property type="component" value="Unassembled WGS sequence"/>
</dbReference>
<dbReference type="EMBL" id="JARK01000440">
    <property type="protein sequence ID" value="EYC36961.1"/>
    <property type="molecule type" value="Genomic_DNA"/>
</dbReference>
<sequence length="138" mass="15405">MDIPYSKITSHRSLFWKLLRIHKKPVRPSIVKRSAAAFLITVSTGRSIRYHQKLSSHRPTDRPTDRRRHFSTTSSLFPDEFAATAAAAANQRRLLTPRPTNPSTGTCVASRHPTSAAALFDPTLCYRIHTVFSSTSSG</sequence>
<proteinExistence type="predicted"/>
<name>A0A016WBH6_9BILA</name>
<evidence type="ECO:0000313" key="1">
    <source>
        <dbReference type="EMBL" id="EYC36961.1"/>
    </source>
</evidence>
<comment type="caution">
    <text evidence="1">The sequence shown here is derived from an EMBL/GenBank/DDBJ whole genome shotgun (WGS) entry which is preliminary data.</text>
</comment>
<accession>A0A016WBH6</accession>
<evidence type="ECO:0000313" key="2">
    <source>
        <dbReference type="Proteomes" id="UP000024635"/>
    </source>
</evidence>
<reference evidence="2" key="1">
    <citation type="journal article" date="2015" name="Nat. Genet.">
        <title>The genome and transcriptome of the zoonotic hookworm Ancylostoma ceylanicum identify infection-specific gene families.</title>
        <authorList>
            <person name="Schwarz E.M."/>
            <person name="Hu Y."/>
            <person name="Antoshechkin I."/>
            <person name="Miller M.M."/>
            <person name="Sternberg P.W."/>
            <person name="Aroian R.V."/>
        </authorList>
    </citation>
    <scope>NUCLEOTIDE SEQUENCE</scope>
    <source>
        <strain evidence="2">HY135</strain>
    </source>
</reference>
<dbReference type="AlphaFoldDB" id="A0A016WBH6"/>
<organism evidence="1 2">
    <name type="scientific">Ancylostoma ceylanicum</name>
    <dbReference type="NCBI Taxonomy" id="53326"/>
    <lineage>
        <taxon>Eukaryota</taxon>
        <taxon>Metazoa</taxon>
        <taxon>Ecdysozoa</taxon>
        <taxon>Nematoda</taxon>
        <taxon>Chromadorea</taxon>
        <taxon>Rhabditida</taxon>
        <taxon>Rhabditina</taxon>
        <taxon>Rhabditomorpha</taxon>
        <taxon>Strongyloidea</taxon>
        <taxon>Ancylostomatidae</taxon>
        <taxon>Ancylostomatinae</taxon>
        <taxon>Ancylostoma</taxon>
    </lineage>
</organism>
<keyword evidence="2" id="KW-1185">Reference proteome</keyword>
<gene>
    <name evidence="1" type="primary">Acey_s0840.g2623</name>
    <name evidence="1" type="ORF">Y032_0840g2623</name>
</gene>
<protein>
    <submittedName>
        <fullName evidence="1">Uncharacterized protein</fullName>
    </submittedName>
</protein>